<reference evidence="7" key="1">
    <citation type="submission" date="2025-08" db="UniProtKB">
        <authorList>
            <consortium name="RefSeq"/>
        </authorList>
    </citation>
    <scope>IDENTIFICATION</scope>
    <source>
        <tissue evidence="7">Muscle</tissue>
    </source>
</reference>
<evidence type="ECO:0000256" key="1">
    <source>
        <dbReference type="ARBA" id="ARBA00010171"/>
    </source>
</evidence>
<evidence type="ECO:0000256" key="2">
    <source>
        <dbReference type="ARBA" id="ARBA00018687"/>
    </source>
</evidence>
<name>A0ABM1SLE5_LIMPO</name>
<dbReference type="InterPro" id="IPR027417">
    <property type="entry name" value="P-loop_NTPase"/>
</dbReference>
<evidence type="ECO:0000256" key="4">
    <source>
        <dbReference type="SAM" id="Coils"/>
    </source>
</evidence>
<sequence>MGSSKIKQGTFLTKQKIGNVRNNENNGYQKGSIVRLKLENFLTYDSVELSPGPHLNLIIGPNGTGKSTIVCAICLGLGGKTSVIGRANHVVDYIKHGCNKASTTIELFNPDGRNWVITREITENNSTWKINDASVSLKDVENLVMELNIQVGNLCQFLPQDRVADFVRMNKHEMLENTEKALDGFQPARNGRVKAKKVGPPVMHEYHCQLKELRVQTRTVETSFKNTKEYLENEKQKIGRLEDDVKYFQERQRHLERIEILNKKRCWIEYEEVRQQYVQEKEKKDVLNKKIKYLRDKNTPLEKKLSDASGKVQELDSGITILSQEAREYGQKVVNRTKQFEEYGEKIQEVVEEFNLKKQTEEDRKQRIYMWKQQLEGLENELESLSVDHQDVFPLLSEVSKEIAEVSRKIYTIGSEKENVKTSIEANENRIKGTERHLNKIKDVGCQRLEMLRRKNKSAYDAVIWLRENEQKYKKKIYEPIMLQINVKNPEWAKYVEAQIPFNDMIAFVCEDEEDLESFMKTLRDEQNLKINVVMAPKTSLDSFKPPFSIANFKKFGFHHYLQDLFEAPNAVMRYLCHMHHVHCVPVGNKFTKDNVECIINQTPFKRFFTENHLYSVRKSRYTNQLSTISSEMRKADLLALSVDTTQVHHLSEKLQIFQEELKLWKAKHFEYEQEEKQLNVKQEELRRKKKNLTTVRDNRNSLIAKIALKKENIQRVEREAIDLTDAKKKVTEKILLFAKKKSQILQERTKLIENCLESHKKKVKLALFHAEAVTNKLEAEREIFEASTTIQEAEQQLEQVKEVMDNKKNEAHNLLDIAKKITGIHPNEELPEDLKKFFAQLPQTVDEIDNEIHKEQAKADCLLQTDESVVQEYKQKKQEIKKIEKEFCNKMQHLEQLKKKIEEIKQLWLPCLEELISHINMKFRKYFAALGCAGEVTLSTSENPEDFENYGVLIRVKYRDTEELKELTPYHQSGGERSVATVLYMMALQEMTKVPFRCVDEINQGMDSRNERRVFELVVQTACLEATSQYFLLTPKLLPDLAYAENMTILFIHNGPKMLNHTQWNLQQFLQRQIRLTE</sequence>
<feature type="domain" description="RecF/RecN/SMC N-terminal" evidence="5">
    <location>
        <begin position="33"/>
        <end position="1022"/>
    </location>
</feature>
<feature type="coiled-coil region" evidence="4">
    <location>
        <begin position="224"/>
        <end position="290"/>
    </location>
</feature>
<proteinExistence type="inferred from homology"/>
<protein>
    <recommendedName>
        <fullName evidence="2">Structural maintenance of chromosomes protein 5</fullName>
    </recommendedName>
</protein>
<dbReference type="Pfam" id="PF02463">
    <property type="entry name" value="SMC_N"/>
    <property type="match status" value="1"/>
</dbReference>
<feature type="coiled-coil region" evidence="4">
    <location>
        <begin position="846"/>
        <end position="887"/>
    </location>
</feature>
<accession>A0ABM1SLE5</accession>
<keyword evidence="6" id="KW-1185">Reference proteome</keyword>
<dbReference type="RefSeq" id="XP_022244451.1">
    <property type="nucleotide sequence ID" value="XM_022388743.1"/>
</dbReference>
<dbReference type="GeneID" id="106461715"/>
<dbReference type="InterPro" id="IPR003395">
    <property type="entry name" value="RecF/RecN/SMC_N"/>
</dbReference>
<evidence type="ECO:0000259" key="5">
    <source>
        <dbReference type="Pfam" id="PF02463"/>
    </source>
</evidence>
<evidence type="ECO:0000256" key="3">
    <source>
        <dbReference type="ARBA" id="ARBA00023054"/>
    </source>
</evidence>
<dbReference type="Proteomes" id="UP000694941">
    <property type="component" value="Unplaced"/>
</dbReference>
<comment type="similarity">
    <text evidence="1">Belongs to the SMC family. SMC5 subfamily.</text>
</comment>
<dbReference type="SUPFAM" id="SSF52540">
    <property type="entry name" value="P-loop containing nucleoside triphosphate hydrolases"/>
    <property type="match status" value="2"/>
</dbReference>
<evidence type="ECO:0000313" key="6">
    <source>
        <dbReference type="Proteomes" id="UP000694941"/>
    </source>
</evidence>
<dbReference type="Gene3D" id="3.40.50.300">
    <property type="entry name" value="P-loop containing nucleotide triphosphate hydrolases"/>
    <property type="match status" value="2"/>
</dbReference>
<keyword evidence="3 4" id="KW-0175">Coiled coil</keyword>
<feature type="coiled-coil region" evidence="4">
    <location>
        <begin position="777"/>
        <end position="818"/>
    </location>
</feature>
<feature type="coiled-coil region" evidence="4">
    <location>
        <begin position="648"/>
        <end position="734"/>
    </location>
</feature>
<dbReference type="PANTHER" id="PTHR45916:SF1">
    <property type="entry name" value="STRUCTURAL MAINTENANCE OF CHROMOSOMES PROTEIN 5"/>
    <property type="match status" value="1"/>
</dbReference>
<dbReference type="PANTHER" id="PTHR45916">
    <property type="entry name" value="STRUCTURAL MAINTENANCE OF CHROMOSOMES PROTEIN 5"/>
    <property type="match status" value="1"/>
</dbReference>
<gene>
    <name evidence="7" type="primary">LOC106461715</name>
</gene>
<organism evidence="6 7">
    <name type="scientific">Limulus polyphemus</name>
    <name type="common">Atlantic horseshoe crab</name>
    <dbReference type="NCBI Taxonomy" id="6850"/>
    <lineage>
        <taxon>Eukaryota</taxon>
        <taxon>Metazoa</taxon>
        <taxon>Ecdysozoa</taxon>
        <taxon>Arthropoda</taxon>
        <taxon>Chelicerata</taxon>
        <taxon>Merostomata</taxon>
        <taxon>Xiphosura</taxon>
        <taxon>Limulidae</taxon>
        <taxon>Limulus</taxon>
    </lineage>
</organism>
<evidence type="ECO:0000313" key="7">
    <source>
        <dbReference type="RefSeq" id="XP_022244451.1"/>
    </source>
</evidence>